<accession>A0A848BAU5</accession>
<dbReference type="RefSeq" id="WP_026327846.1">
    <property type="nucleotide sequence ID" value="NZ_JABAFA010000017.1"/>
</dbReference>
<evidence type="ECO:0000256" key="2">
    <source>
        <dbReference type="ARBA" id="ARBA00047778"/>
    </source>
</evidence>
<dbReference type="EC" id="3.5.1.5" evidence="3"/>
<keyword evidence="1 3" id="KW-0378">Hydrolase</keyword>
<comment type="caution">
    <text evidence="4">The sequence shown here is derived from an EMBL/GenBank/DDBJ whole genome shotgun (WGS) entry which is preliminary data.</text>
</comment>
<dbReference type="CDD" id="cd00407">
    <property type="entry name" value="Urease_beta"/>
    <property type="match status" value="1"/>
</dbReference>
<evidence type="ECO:0000256" key="1">
    <source>
        <dbReference type="ARBA" id="ARBA00022801"/>
    </source>
</evidence>
<comment type="pathway">
    <text evidence="3">Nitrogen metabolism; urea degradation; CO(2) and NH(3) from urea (urease route): step 1/1.</text>
</comment>
<dbReference type="AlphaFoldDB" id="A0A848BAU5"/>
<dbReference type="Gene3D" id="2.10.150.10">
    <property type="entry name" value="Urease, beta subunit"/>
    <property type="match status" value="1"/>
</dbReference>
<dbReference type="SUPFAM" id="SSF51278">
    <property type="entry name" value="Urease, beta-subunit"/>
    <property type="match status" value="1"/>
</dbReference>
<evidence type="ECO:0000313" key="5">
    <source>
        <dbReference type="Proteomes" id="UP000543804"/>
    </source>
</evidence>
<protein>
    <recommendedName>
        <fullName evidence="3">Urease subunit beta</fullName>
        <ecNumber evidence="3">3.5.1.5</ecNumber>
    </recommendedName>
    <alternativeName>
        <fullName evidence="3">Urea amidohydrolase subunit beta</fullName>
    </alternativeName>
</protein>
<dbReference type="GO" id="GO:0043419">
    <property type="term" value="P:urea catabolic process"/>
    <property type="evidence" value="ECO:0007669"/>
    <property type="project" value="UniProtKB-UniRule"/>
</dbReference>
<organism evidence="4 5">
    <name type="scientific">Selenomonas bovis</name>
    <dbReference type="NCBI Taxonomy" id="416586"/>
    <lineage>
        <taxon>Bacteria</taxon>
        <taxon>Bacillati</taxon>
        <taxon>Bacillota</taxon>
        <taxon>Negativicutes</taxon>
        <taxon>Selenomonadales</taxon>
        <taxon>Selenomonadaceae</taxon>
        <taxon>Selenomonas</taxon>
    </lineage>
</organism>
<dbReference type="InterPro" id="IPR036461">
    <property type="entry name" value="Urease_betasu_sf"/>
</dbReference>
<dbReference type="EMBL" id="JABAFA010000017">
    <property type="protein sequence ID" value="NMD99035.1"/>
    <property type="molecule type" value="Genomic_DNA"/>
</dbReference>
<evidence type="ECO:0000256" key="3">
    <source>
        <dbReference type="HAMAP-Rule" id="MF_01954"/>
    </source>
</evidence>
<proteinExistence type="inferred from homology"/>
<dbReference type="GO" id="GO:0035550">
    <property type="term" value="C:urease complex"/>
    <property type="evidence" value="ECO:0007669"/>
    <property type="project" value="InterPro"/>
</dbReference>
<reference evidence="4 5" key="1">
    <citation type="submission" date="2020-04" db="EMBL/GenBank/DDBJ databases">
        <authorList>
            <person name="Hitch T.C.A."/>
            <person name="Wylensek D."/>
            <person name="Clavel T."/>
        </authorList>
    </citation>
    <scope>NUCLEOTIDE SEQUENCE [LARGE SCALE GENOMIC DNA]</scope>
    <source>
        <strain evidence="4 5">PG-130-P53-12</strain>
    </source>
</reference>
<evidence type="ECO:0000313" key="4">
    <source>
        <dbReference type="EMBL" id="NMD99035.1"/>
    </source>
</evidence>
<dbReference type="PANTHER" id="PTHR33569:SF1">
    <property type="entry name" value="UREASE"/>
    <property type="match status" value="1"/>
</dbReference>
<dbReference type="InterPro" id="IPR050069">
    <property type="entry name" value="Urease_subunit"/>
</dbReference>
<dbReference type="PANTHER" id="PTHR33569">
    <property type="entry name" value="UREASE"/>
    <property type="match status" value="1"/>
</dbReference>
<dbReference type="InterPro" id="IPR002019">
    <property type="entry name" value="Urease_beta-like"/>
</dbReference>
<dbReference type="Pfam" id="PF00699">
    <property type="entry name" value="Urease_beta"/>
    <property type="match status" value="1"/>
</dbReference>
<dbReference type="FunFam" id="2.10.150.10:FF:000001">
    <property type="entry name" value="Urease subunit beta"/>
    <property type="match status" value="1"/>
</dbReference>
<comment type="similarity">
    <text evidence="3">Belongs to the urease beta subunit family.</text>
</comment>
<dbReference type="UniPathway" id="UPA00258">
    <property type="reaction ID" value="UER00370"/>
</dbReference>
<comment type="subcellular location">
    <subcellularLocation>
        <location evidence="3">Cytoplasm</location>
    </subcellularLocation>
</comment>
<dbReference type="NCBIfam" id="TIGR00192">
    <property type="entry name" value="urease_beta"/>
    <property type="match status" value="1"/>
</dbReference>
<name>A0A848BAU5_9FIRM</name>
<gene>
    <name evidence="3 4" type="primary">ureB</name>
    <name evidence="4" type="ORF">HF878_06010</name>
</gene>
<dbReference type="GO" id="GO:0009039">
    <property type="term" value="F:urease activity"/>
    <property type="evidence" value="ECO:0007669"/>
    <property type="project" value="UniProtKB-UniRule"/>
</dbReference>
<comment type="subunit">
    <text evidence="3">Heterotrimer of UreA (gamma), UreB (beta) and UreC (alpha) subunits. Three heterotrimers associate to form the active enzyme.</text>
</comment>
<sequence>MIPGEVMVREGKITLNAGRLTKELAVTNLGDRPVQVGAHYHFFEVNRCLKFERSEAFGMRLDIPSGTSVRFEPGEQKTVMLVEMKGRKRCFGCNGLTMGPAGEKERAAAVRRAREQGFLMEEEAR</sequence>
<keyword evidence="3" id="KW-0963">Cytoplasm</keyword>
<dbReference type="NCBIfam" id="NF009682">
    <property type="entry name" value="PRK13203.1"/>
    <property type="match status" value="1"/>
</dbReference>
<dbReference type="Proteomes" id="UP000543804">
    <property type="component" value="Unassembled WGS sequence"/>
</dbReference>
<comment type="catalytic activity">
    <reaction evidence="2 3">
        <text>urea + 2 H2O + H(+) = hydrogencarbonate + 2 NH4(+)</text>
        <dbReference type="Rhea" id="RHEA:20557"/>
        <dbReference type="ChEBI" id="CHEBI:15377"/>
        <dbReference type="ChEBI" id="CHEBI:15378"/>
        <dbReference type="ChEBI" id="CHEBI:16199"/>
        <dbReference type="ChEBI" id="CHEBI:17544"/>
        <dbReference type="ChEBI" id="CHEBI:28938"/>
        <dbReference type="EC" id="3.5.1.5"/>
    </reaction>
</comment>
<keyword evidence="5" id="KW-1185">Reference proteome</keyword>
<dbReference type="HAMAP" id="MF_01954">
    <property type="entry name" value="Urease_beta"/>
    <property type="match status" value="1"/>
</dbReference>